<keyword evidence="1" id="KW-0472">Membrane</keyword>
<dbReference type="EMBL" id="LNQE01001069">
    <property type="protein sequence ID" value="KUG21359.1"/>
    <property type="molecule type" value="Genomic_DNA"/>
</dbReference>
<accession>A0A0W8FKE0</accession>
<reference evidence="2" key="1">
    <citation type="journal article" date="2015" name="Proc. Natl. Acad. Sci. U.S.A.">
        <title>Networks of energetic and metabolic interactions define dynamics in microbial communities.</title>
        <authorList>
            <person name="Embree M."/>
            <person name="Liu J.K."/>
            <person name="Al-Bassam M.M."/>
            <person name="Zengler K."/>
        </authorList>
    </citation>
    <scope>NUCLEOTIDE SEQUENCE</scope>
</reference>
<name>A0A0W8FKE0_9ZZZZ</name>
<keyword evidence="1" id="KW-0812">Transmembrane</keyword>
<protein>
    <submittedName>
        <fullName evidence="2">Uncharacterized protein</fullName>
    </submittedName>
</protein>
<gene>
    <name evidence="2" type="ORF">ASZ90_008885</name>
</gene>
<feature type="transmembrane region" description="Helical" evidence="1">
    <location>
        <begin position="162"/>
        <end position="180"/>
    </location>
</feature>
<evidence type="ECO:0000256" key="1">
    <source>
        <dbReference type="SAM" id="Phobius"/>
    </source>
</evidence>
<dbReference type="AlphaFoldDB" id="A0A0W8FKE0"/>
<comment type="caution">
    <text evidence="2">The sequence shown here is derived from an EMBL/GenBank/DDBJ whole genome shotgun (WGS) entry which is preliminary data.</text>
</comment>
<keyword evidence="1" id="KW-1133">Transmembrane helix</keyword>
<proteinExistence type="predicted"/>
<organism evidence="2">
    <name type="scientific">hydrocarbon metagenome</name>
    <dbReference type="NCBI Taxonomy" id="938273"/>
    <lineage>
        <taxon>unclassified sequences</taxon>
        <taxon>metagenomes</taxon>
        <taxon>ecological metagenomes</taxon>
    </lineage>
</organism>
<evidence type="ECO:0000313" key="2">
    <source>
        <dbReference type="EMBL" id="KUG21359.1"/>
    </source>
</evidence>
<sequence>MKRVFMLILAISIAFFCPALAASQDSGADGWELLPESRQSHPWERMPDESSEERAVKVEFVNDLPWNYTVSLDECTLEAIDSATPSGNTFILASGIPETRYLEPGFHSFVFKSHTDWVAFGYSASDSIRFEEGYTYRMTFLDPGGYSSKHGVETSHPPERSIPASGWEAGILAVVFVLLIRRR</sequence>